<comment type="pathway">
    <text evidence="2 14">Protein modification; protein glycosylation.</text>
</comment>
<reference evidence="18" key="3">
    <citation type="submission" date="2015-06" db="UniProtKB">
        <authorList>
            <consortium name="EnsemblMetazoa"/>
        </authorList>
    </citation>
    <scope>IDENTIFICATION</scope>
</reference>
<sequence length="470" mass="53087">MIVFFIFLPVIIPLAVFILFVRWIRQRPCFLHDPLPGGQRPFVIGFFHPYCNAGGGGERVLWTAIRAIQNKHSHVHCVVYSGDTEANENVIMQRVKERFNITIPRPVYFVWLHRRGFVEAKPYPILTLLGQSLGSMLLGFEALVKFVPDLYIDTMGYAFTIPIFKYIGGCKVGCYVHYPTISTDMLERVSQRTSAHNNASFISKSPVLSSVKLIYYKIFAYMYGTAGKCSDFVMVNSTWTQGHILSLWGAECTRIVYPPCDTQEFSQSFLAVDSAKEMHSIISVSQFRPEKDHSLQVDAFAQFLTGRHGNDRHAYELVLLGSCRNDGDAERVAELKKLAAKRGISDKVRFELNVSFNELKKELHSATVGLHTMWNEHFGIGVVEMQAAGLVVLAHNSGGPKLDIVTQYEGGPTGFLASDIDTYAAQLEEIFRMTPERRLAVRVNARESVERFSEEKFESNFLEITSPFVL</sequence>
<dbReference type="EnsemblMetazoa" id="CapteT156664">
    <property type="protein sequence ID" value="CapteP156664"/>
    <property type="gene ID" value="CapteG156664"/>
</dbReference>
<accession>R7UD46</accession>
<evidence type="ECO:0000313" key="17">
    <source>
        <dbReference type="EMBL" id="ELU04310.1"/>
    </source>
</evidence>
<evidence type="ECO:0000256" key="6">
    <source>
        <dbReference type="ARBA" id="ARBA00022676"/>
    </source>
</evidence>
<dbReference type="STRING" id="283909.R7UD46"/>
<dbReference type="InterPro" id="IPR001296">
    <property type="entry name" value="Glyco_trans_1"/>
</dbReference>
<comment type="subcellular location">
    <subcellularLocation>
        <location evidence="1">Endoplasmic reticulum membrane</location>
        <topology evidence="1">Single-pass membrane protein</topology>
    </subcellularLocation>
</comment>
<keyword evidence="6 14" id="KW-0328">Glycosyltransferase</keyword>
<name>R7UD46_CAPTE</name>
<dbReference type="GO" id="GO:0006487">
    <property type="term" value="P:protein N-linked glycosylation"/>
    <property type="evidence" value="ECO:0007669"/>
    <property type="project" value="TreeGrafter"/>
</dbReference>
<reference evidence="17 19" key="2">
    <citation type="journal article" date="2013" name="Nature">
        <title>Insights into bilaterian evolution from three spiralian genomes.</title>
        <authorList>
            <person name="Simakov O."/>
            <person name="Marletaz F."/>
            <person name="Cho S.J."/>
            <person name="Edsinger-Gonzales E."/>
            <person name="Havlak P."/>
            <person name="Hellsten U."/>
            <person name="Kuo D.H."/>
            <person name="Larsson T."/>
            <person name="Lv J."/>
            <person name="Arendt D."/>
            <person name="Savage R."/>
            <person name="Osoegawa K."/>
            <person name="de Jong P."/>
            <person name="Grimwood J."/>
            <person name="Chapman J.A."/>
            <person name="Shapiro H."/>
            <person name="Aerts A."/>
            <person name="Otillar R.P."/>
            <person name="Terry A.Y."/>
            <person name="Boore J.L."/>
            <person name="Grigoriev I.V."/>
            <person name="Lindberg D.R."/>
            <person name="Seaver E.C."/>
            <person name="Weisblat D.A."/>
            <person name="Putnam N.H."/>
            <person name="Rokhsar D.S."/>
        </authorList>
    </citation>
    <scope>NUCLEOTIDE SEQUENCE</scope>
    <source>
        <strain evidence="17 19">I ESC-2004</strain>
    </source>
</reference>
<dbReference type="Gene3D" id="3.40.50.2000">
    <property type="entry name" value="Glycogen Phosphorylase B"/>
    <property type="match status" value="1"/>
</dbReference>
<dbReference type="Proteomes" id="UP000014760">
    <property type="component" value="Unassembled WGS sequence"/>
</dbReference>
<feature type="domain" description="Glycosyl transferase family 1" evidence="15">
    <location>
        <begin position="279"/>
        <end position="446"/>
    </location>
</feature>
<dbReference type="PANTHER" id="PTHR45919:SF1">
    <property type="entry name" value="GDP-MAN:MAN(3)GLCNAC(2)-PP-DOL ALPHA-1,2-MANNOSYLTRANSFERASE"/>
    <property type="match status" value="1"/>
</dbReference>
<evidence type="ECO:0000256" key="5">
    <source>
        <dbReference type="ARBA" id="ARBA00022018"/>
    </source>
</evidence>
<dbReference type="Pfam" id="PF15924">
    <property type="entry name" value="ALG11_N"/>
    <property type="match status" value="1"/>
</dbReference>
<evidence type="ECO:0000256" key="11">
    <source>
        <dbReference type="ARBA" id="ARBA00023136"/>
    </source>
</evidence>
<dbReference type="EMBL" id="AMQN01008212">
    <property type="status" value="NOT_ANNOTATED_CDS"/>
    <property type="molecule type" value="Genomic_DNA"/>
</dbReference>
<dbReference type="InterPro" id="IPR031814">
    <property type="entry name" value="ALG11_N"/>
</dbReference>
<evidence type="ECO:0000256" key="4">
    <source>
        <dbReference type="ARBA" id="ARBA00012645"/>
    </source>
</evidence>
<evidence type="ECO:0000256" key="8">
    <source>
        <dbReference type="ARBA" id="ARBA00022692"/>
    </source>
</evidence>
<evidence type="ECO:0000313" key="19">
    <source>
        <dbReference type="Proteomes" id="UP000014760"/>
    </source>
</evidence>
<dbReference type="GO" id="GO:0005789">
    <property type="term" value="C:endoplasmic reticulum membrane"/>
    <property type="evidence" value="ECO:0007669"/>
    <property type="project" value="UniProtKB-SubCell"/>
</dbReference>
<dbReference type="PANTHER" id="PTHR45919">
    <property type="entry name" value="GDP-MAN:MAN(3)GLCNAC(2)-PP-DOL ALPHA-1,2-MANNOSYLTRANSFERASE"/>
    <property type="match status" value="1"/>
</dbReference>
<dbReference type="CDD" id="cd03806">
    <property type="entry name" value="GT4_ALG11-like"/>
    <property type="match status" value="1"/>
</dbReference>
<keyword evidence="11 14" id="KW-0472">Membrane</keyword>
<dbReference type="EC" id="2.4.1.131" evidence="4 14"/>
<keyword evidence="19" id="KW-1185">Reference proteome</keyword>
<protein>
    <recommendedName>
        <fullName evidence="5 14">GDP-Man:Man(3)GlcNAc(2)-PP-Dol alpha-1,2-mannosyltransferase</fullName>
        <ecNumber evidence="4 14">2.4.1.131</ecNumber>
    </recommendedName>
</protein>
<dbReference type="GO" id="GO:0004377">
    <property type="term" value="F:GDP-Man:Man(3)GlcNAc(2)-PP-Dol alpha-1,2-mannosyltransferase activity"/>
    <property type="evidence" value="ECO:0007669"/>
    <property type="project" value="UniProtKB-UniRule"/>
</dbReference>
<keyword evidence="8 14" id="KW-0812">Transmembrane</keyword>
<evidence type="ECO:0000256" key="9">
    <source>
        <dbReference type="ARBA" id="ARBA00022824"/>
    </source>
</evidence>
<evidence type="ECO:0000256" key="7">
    <source>
        <dbReference type="ARBA" id="ARBA00022679"/>
    </source>
</evidence>
<evidence type="ECO:0000259" key="15">
    <source>
        <dbReference type="Pfam" id="PF00534"/>
    </source>
</evidence>
<dbReference type="HOGENOM" id="CLU_017896_2_0_1"/>
<evidence type="ECO:0000256" key="14">
    <source>
        <dbReference type="RuleBase" id="RU367051"/>
    </source>
</evidence>
<dbReference type="Pfam" id="PF00534">
    <property type="entry name" value="Glycos_transf_1"/>
    <property type="match status" value="1"/>
</dbReference>
<gene>
    <name evidence="17" type="ORF">CAPTEDRAFT_156664</name>
</gene>
<evidence type="ECO:0000256" key="13">
    <source>
        <dbReference type="ARBA" id="ARBA00045128"/>
    </source>
</evidence>
<dbReference type="FunCoup" id="R7UD46">
    <property type="interactions" value="1602"/>
</dbReference>
<evidence type="ECO:0000256" key="3">
    <source>
        <dbReference type="ARBA" id="ARBA00009481"/>
    </source>
</evidence>
<dbReference type="UniPathway" id="UPA00378"/>
<reference evidence="19" key="1">
    <citation type="submission" date="2012-12" db="EMBL/GenBank/DDBJ databases">
        <authorList>
            <person name="Hellsten U."/>
            <person name="Grimwood J."/>
            <person name="Chapman J.A."/>
            <person name="Shapiro H."/>
            <person name="Aerts A."/>
            <person name="Otillar R.P."/>
            <person name="Terry A.Y."/>
            <person name="Boore J.L."/>
            <person name="Simakov O."/>
            <person name="Marletaz F."/>
            <person name="Cho S.-J."/>
            <person name="Edsinger-Gonzales E."/>
            <person name="Havlak P."/>
            <person name="Kuo D.-H."/>
            <person name="Larsson T."/>
            <person name="Lv J."/>
            <person name="Arendt D."/>
            <person name="Savage R."/>
            <person name="Osoegawa K."/>
            <person name="de Jong P."/>
            <person name="Lindberg D.R."/>
            <person name="Seaver E.C."/>
            <person name="Weisblat D.A."/>
            <person name="Putnam N.H."/>
            <person name="Grigoriev I.V."/>
            <person name="Rokhsar D.S."/>
        </authorList>
    </citation>
    <scope>NUCLEOTIDE SEQUENCE</scope>
    <source>
        <strain evidence="19">I ESC-2004</strain>
    </source>
</reference>
<dbReference type="SUPFAM" id="SSF53756">
    <property type="entry name" value="UDP-Glycosyltransferase/glycogen phosphorylase"/>
    <property type="match status" value="1"/>
</dbReference>
<dbReference type="EMBL" id="KB302448">
    <property type="protein sequence ID" value="ELU04310.1"/>
    <property type="molecule type" value="Genomic_DNA"/>
</dbReference>
<evidence type="ECO:0000256" key="1">
    <source>
        <dbReference type="ARBA" id="ARBA00004389"/>
    </source>
</evidence>
<dbReference type="InterPro" id="IPR038013">
    <property type="entry name" value="ALG11"/>
</dbReference>
<keyword evidence="7 14" id="KW-0808">Transferase</keyword>
<comment type="catalytic activity">
    <reaction evidence="12 14">
        <text>an alpha-D-Man-(1-&gt;3)-[alpha-D-Man-(1-&gt;6)]-beta-D-Man-(1-&gt;4)-beta-D-GlcNAc-(1-&gt;4)-alpha-D-GlcNAc-diphospho-di-trans,poly-cis-dolichol + 2 GDP-alpha-D-mannose = an alpha-D-Man-(1-&gt;2)-alpha-D-Man-(1-&gt;2)-alpha-D-Man-(1-&gt;3)-[alpha-D-Man-(1-&gt;6)]-beta-D-Man-(1-&gt;4)-beta-D-GlcNAc-(1-&gt;4)-alpha-D-GlcNAc-diphospho-di-trans,poly-cis-dolichol + 2 GDP + 2 H(+)</text>
        <dbReference type="Rhea" id="RHEA:29523"/>
        <dbReference type="Rhea" id="RHEA-COMP:19515"/>
        <dbReference type="Rhea" id="RHEA-COMP:19516"/>
        <dbReference type="ChEBI" id="CHEBI:15378"/>
        <dbReference type="ChEBI" id="CHEBI:57527"/>
        <dbReference type="ChEBI" id="CHEBI:58189"/>
        <dbReference type="ChEBI" id="CHEBI:132511"/>
        <dbReference type="ChEBI" id="CHEBI:132515"/>
        <dbReference type="EC" id="2.4.1.131"/>
    </reaction>
    <physiologicalReaction direction="left-to-right" evidence="12 14">
        <dbReference type="Rhea" id="RHEA:29524"/>
    </physiologicalReaction>
</comment>
<evidence type="ECO:0000259" key="16">
    <source>
        <dbReference type="Pfam" id="PF15924"/>
    </source>
</evidence>
<comment type="similarity">
    <text evidence="3 14">Belongs to the glycosyltransferase group 1 family. Glycosyltransferase 4 subfamily.</text>
</comment>
<evidence type="ECO:0000256" key="12">
    <source>
        <dbReference type="ARBA" id="ARBA00045065"/>
    </source>
</evidence>
<evidence type="ECO:0000256" key="10">
    <source>
        <dbReference type="ARBA" id="ARBA00022989"/>
    </source>
</evidence>
<keyword evidence="9 14" id="KW-0256">Endoplasmic reticulum</keyword>
<comment type="function">
    <text evidence="13">GDP-Man:Man(3)GlcNAc(2)-PP-Dol alpha-1,2-mannosyltransferase that operates in the biosynthetic pathway of dolichol-linked oligosaccharides, the glycan precursors employed in protein asparagine (N)-glycosylation. The assembly of dolichol-linked oligosaccharides begins on the cytosolic side of the endoplasmic reticulum membrane and finishes in its lumen. The sequential addition of sugars to dolichol pyrophosphate produces dolichol-linked oligosaccharides containing fourteen sugars, including two GlcNAcs, nine mannoses and three glucoses. Once assembled, the oligosaccharide is transferred from the lipid to nascent proteins by oligosaccharyltransferases. Catalyzes, on the cytoplasmic face of the endoplasmic reticulum, the addition of the fourth and fifth mannose residues to the dolichol-linked oligosaccharide chain, to produce Man(5)GlcNAc(2)-PP-dolichol core oligosaccharide. Man(5)GlcNAc(2)-PP-dolichol is a substrate for ALG3, the following enzyme in the biosynthetic pathway.</text>
</comment>
<dbReference type="OrthoDB" id="2276068at2759"/>
<proteinExistence type="inferred from homology"/>
<keyword evidence="10 14" id="KW-1133">Transmembrane helix</keyword>
<evidence type="ECO:0000313" key="18">
    <source>
        <dbReference type="EnsemblMetazoa" id="CapteP156664"/>
    </source>
</evidence>
<dbReference type="OMA" id="ARLYGWV"/>
<feature type="transmembrane region" description="Helical" evidence="14">
    <location>
        <begin position="6"/>
        <end position="24"/>
    </location>
</feature>
<feature type="domain" description="ALG11 mannosyltransferase N-terminal" evidence="16">
    <location>
        <begin position="43"/>
        <end position="248"/>
    </location>
</feature>
<evidence type="ECO:0000256" key="2">
    <source>
        <dbReference type="ARBA" id="ARBA00004922"/>
    </source>
</evidence>
<dbReference type="AlphaFoldDB" id="R7UD46"/>
<organism evidence="17">
    <name type="scientific">Capitella teleta</name>
    <name type="common">Polychaete worm</name>
    <dbReference type="NCBI Taxonomy" id="283909"/>
    <lineage>
        <taxon>Eukaryota</taxon>
        <taxon>Metazoa</taxon>
        <taxon>Spiralia</taxon>
        <taxon>Lophotrochozoa</taxon>
        <taxon>Annelida</taxon>
        <taxon>Polychaeta</taxon>
        <taxon>Sedentaria</taxon>
        <taxon>Scolecida</taxon>
        <taxon>Capitellidae</taxon>
        <taxon>Capitella</taxon>
    </lineage>
</organism>